<comment type="caution">
    <text evidence="2">The sequence shown here is derived from an EMBL/GenBank/DDBJ whole genome shotgun (WGS) entry which is preliminary data.</text>
</comment>
<proteinExistence type="predicted"/>
<gene>
    <name evidence="2" type="ORF">D9756_000781</name>
</gene>
<evidence type="ECO:0000313" key="2">
    <source>
        <dbReference type="EMBL" id="KAF5363800.1"/>
    </source>
</evidence>
<evidence type="ECO:0000259" key="1">
    <source>
        <dbReference type="Pfam" id="PF20526"/>
    </source>
</evidence>
<dbReference type="AlphaFoldDB" id="A0A8H5LN80"/>
<accession>A0A8H5LN80</accession>
<feature type="domain" description="DUF6741" evidence="1">
    <location>
        <begin position="146"/>
        <end position="267"/>
    </location>
</feature>
<dbReference type="Pfam" id="PF20526">
    <property type="entry name" value="DUF6741"/>
    <property type="match status" value="1"/>
</dbReference>
<dbReference type="OrthoDB" id="10268011at2759"/>
<dbReference type="EMBL" id="JAACJO010000001">
    <property type="protein sequence ID" value="KAF5363800.1"/>
    <property type="molecule type" value="Genomic_DNA"/>
</dbReference>
<evidence type="ECO:0000313" key="3">
    <source>
        <dbReference type="Proteomes" id="UP000559027"/>
    </source>
</evidence>
<organism evidence="2 3">
    <name type="scientific">Leucocoprinus leucothites</name>
    <dbReference type="NCBI Taxonomy" id="201217"/>
    <lineage>
        <taxon>Eukaryota</taxon>
        <taxon>Fungi</taxon>
        <taxon>Dikarya</taxon>
        <taxon>Basidiomycota</taxon>
        <taxon>Agaricomycotina</taxon>
        <taxon>Agaricomycetes</taxon>
        <taxon>Agaricomycetidae</taxon>
        <taxon>Agaricales</taxon>
        <taxon>Agaricineae</taxon>
        <taxon>Agaricaceae</taxon>
        <taxon>Leucocoprinus</taxon>
    </lineage>
</organism>
<sequence length="268" mass="29705">MAYAATYDGGFTRSLSRRPSMGYAVSAPAAYSHGGYAEHGMDYASSSYPIYAHQPSTAVVPLSRRLTGPSGYDDIHGYGDTPYYDDGIPGGYSRPVTPHALTYPYAQPSNMVTVPSPMRHRRHSGASFVSPANGREVYSQYRHGGRPGSLSIKFKRKGAFMAGIGLDEAQSHVRLSNNDAYSMHDLHADSRGRILLKVKWVGYSSLTYEIPLDAYDGRVNLSTLARRISRACVHYLQANIIPVLWDRVELHHLEEVSYGVWQPMLSTR</sequence>
<keyword evidence="3" id="KW-1185">Reference proteome</keyword>
<protein>
    <recommendedName>
        <fullName evidence="1">DUF6741 domain-containing protein</fullName>
    </recommendedName>
</protein>
<dbReference type="InterPro" id="IPR046629">
    <property type="entry name" value="DUF6741"/>
</dbReference>
<name>A0A8H5LN80_9AGAR</name>
<reference evidence="2 3" key="1">
    <citation type="journal article" date="2020" name="ISME J.">
        <title>Uncovering the hidden diversity of litter-decomposition mechanisms in mushroom-forming fungi.</title>
        <authorList>
            <person name="Floudas D."/>
            <person name="Bentzer J."/>
            <person name="Ahren D."/>
            <person name="Johansson T."/>
            <person name="Persson P."/>
            <person name="Tunlid A."/>
        </authorList>
    </citation>
    <scope>NUCLEOTIDE SEQUENCE [LARGE SCALE GENOMIC DNA]</scope>
    <source>
        <strain evidence="2 3">CBS 146.42</strain>
    </source>
</reference>
<dbReference type="Proteomes" id="UP000559027">
    <property type="component" value="Unassembled WGS sequence"/>
</dbReference>